<keyword evidence="10" id="KW-1185">Reference proteome</keyword>
<dbReference type="Proteomes" id="UP001307889">
    <property type="component" value="Chromosome 3"/>
</dbReference>
<keyword evidence="7" id="KW-0807">Transducer</keyword>
<comment type="subcellular location">
    <subcellularLocation>
        <location evidence="1">Cell membrane</location>
        <topology evidence="1">Multi-pass membrane protein</topology>
    </subcellularLocation>
</comment>
<dbReference type="PANTHER" id="PTHR21143">
    <property type="entry name" value="INVERTEBRATE GUSTATORY RECEPTOR"/>
    <property type="match status" value="1"/>
</dbReference>
<reference evidence="9 10" key="1">
    <citation type="submission" date="2023-09" db="EMBL/GenBank/DDBJ databases">
        <title>Nesidiocoris tenuis whole genome shotgun sequence.</title>
        <authorList>
            <person name="Shibata T."/>
            <person name="Shimoda M."/>
            <person name="Kobayashi T."/>
            <person name="Uehara T."/>
        </authorList>
    </citation>
    <scope>NUCLEOTIDE SEQUENCE [LARGE SCALE GENOMIC DNA]</scope>
    <source>
        <strain evidence="9 10">Japan</strain>
    </source>
</reference>
<keyword evidence="6 9" id="KW-0675">Receptor</keyword>
<feature type="transmembrane region" description="Helical" evidence="8">
    <location>
        <begin position="54"/>
        <end position="73"/>
    </location>
</feature>
<evidence type="ECO:0000313" key="9">
    <source>
        <dbReference type="EMBL" id="BES92140.1"/>
    </source>
</evidence>
<feature type="transmembrane region" description="Helical" evidence="8">
    <location>
        <begin position="20"/>
        <end position="42"/>
    </location>
</feature>
<evidence type="ECO:0000256" key="8">
    <source>
        <dbReference type="SAM" id="Phobius"/>
    </source>
</evidence>
<keyword evidence="3 8" id="KW-0812">Transmembrane</keyword>
<keyword evidence="4 8" id="KW-1133">Transmembrane helix</keyword>
<sequence>MSVRVYDLLIYGVEQLNSFYGVTILCSIGSQFVSGISRLFYFTIDANDFILGESITIGTTFLAASAFSSAYIYSLAKTCDLVVKKAEQFSKLLATRALNDKTGQFLANPHVAMHFASRKKVEFNVCGCFNLDLRLGCSMLAACVTYLVILVQINDQKK</sequence>
<evidence type="ECO:0000313" key="10">
    <source>
        <dbReference type="Proteomes" id="UP001307889"/>
    </source>
</evidence>
<evidence type="ECO:0000256" key="4">
    <source>
        <dbReference type="ARBA" id="ARBA00022989"/>
    </source>
</evidence>
<evidence type="ECO:0000256" key="1">
    <source>
        <dbReference type="ARBA" id="ARBA00004651"/>
    </source>
</evidence>
<evidence type="ECO:0000256" key="6">
    <source>
        <dbReference type="ARBA" id="ARBA00023170"/>
    </source>
</evidence>
<evidence type="ECO:0000256" key="7">
    <source>
        <dbReference type="ARBA" id="ARBA00023224"/>
    </source>
</evidence>
<dbReference type="Pfam" id="PF08395">
    <property type="entry name" value="7tm_7"/>
    <property type="match status" value="1"/>
</dbReference>
<evidence type="ECO:0000256" key="5">
    <source>
        <dbReference type="ARBA" id="ARBA00023136"/>
    </source>
</evidence>
<feature type="transmembrane region" description="Helical" evidence="8">
    <location>
        <begin position="133"/>
        <end position="153"/>
    </location>
</feature>
<dbReference type="EMBL" id="AP028911">
    <property type="protein sequence ID" value="BES92140.1"/>
    <property type="molecule type" value="Genomic_DNA"/>
</dbReference>
<keyword evidence="5 8" id="KW-0472">Membrane</keyword>
<dbReference type="InterPro" id="IPR013604">
    <property type="entry name" value="7TM_chemorcpt"/>
</dbReference>
<evidence type="ECO:0000256" key="3">
    <source>
        <dbReference type="ARBA" id="ARBA00022692"/>
    </source>
</evidence>
<accession>A0ABN7AIR1</accession>
<gene>
    <name evidence="9" type="ORF">NTJ_04948</name>
</gene>
<keyword evidence="2" id="KW-1003">Cell membrane</keyword>
<protein>
    <submittedName>
        <fullName evidence="9">7tm Chemosensory receptor</fullName>
    </submittedName>
</protein>
<name>A0ABN7AIR1_9HEMI</name>
<proteinExistence type="predicted"/>
<evidence type="ECO:0000256" key="2">
    <source>
        <dbReference type="ARBA" id="ARBA00022475"/>
    </source>
</evidence>
<dbReference type="PANTHER" id="PTHR21143:SF133">
    <property type="entry name" value="GUSTATORY AND PHEROMONE RECEPTOR 32A-RELATED"/>
    <property type="match status" value="1"/>
</dbReference>
<organism evidence="9 10">
    <name type="scientific">Nesidiocoris tenuis</name>
    <dbReference type="NCBI Taxonomy" id="355587"/>
    <lineage>
        <taxon>Eukaryota</taxon>
        <taxon>Metazoa</taxon>
        <taxon>Ecdysozoa</taxon>
        <taxon>Arthropoda</taxon>
        <taxon>Hexapoda</taxon>
        <taxon>Insecta</taxon>
        <taxon>Pterygota</taxon>
        <taxon>Neoptera</taxon>
        <taxon>Paraneoptera</taxon>
        <taxon>Hemiptera</taxon>
        <taxon>Heteroptera</taxon>
        <taxon>Panheteroptera</taxon>
        <taxon>Cimicomorpha</taxon>
        <taxon>Miridae</taxon>
        <taxon>Dicyphina</taxon>
        <taxon>Nesidiocoris</taxon>
    </lineage>
</organism>